<gene>
    <name evidence="2" type="ORF">GCM10011425_29920</name>
</gene>
<evidence type="ECO:0000313" key="2">
    <source>
        <dbReference type="EMBL" id="GGI51780.1"/>
    </source>
</evidence>
<feature type="compositionally biased region" description="Gly residues" evidence="1">
    <location>
        <begin position="218"/>
        <end position="263"/>
    </location>
</feature>
<dbReference type="RefSeq" id="WP_188417894.1">
    <property type="nucleotide sequence ID" value="NZ_BMDO01000009.1"/>
</dbReference>
<dbReference type="Proteomes" id="UP000662074">
    <property type="component" value="Unassembled WGS sequence"/>
</dbReference>
<feature type="region of interest" description="Disordered" evidence="1">
    <location>
        <begin position="206"/>
        <end position="268"/>
    </location>
</feature>
<sequence>MALNANAQTTPQPNDHLFKPAGAVTIDGNLKEWGDSLRYYNEEKKLYYTVANDGKYLYLAMRFNDRTEQERILWAGLTWGINPKGKKKEIYSLTFPASDPASTPALGNRLHVNDEQGGQKPNEADREEIRKAHLTKLRNMKVTGFKDIDYDIITTTNSYGFKAALDYDADGNMVYEAAIPLKFFDAADIAKGEWAFNFKVNGITRPSGTNGGTDRPEGGMGGGRGGMGGGGRGGMGGGGMAGGGGRGGRGGGMGRGGNMGGGQAIDRSSLSKSEDFWTKFYLSAGN</sequence>
<keyword evidence="3" id="KW-1185">Reference proteome</keyword>
<proteinExistence type="predicted"/>
<comment type="caution">
    <text evidence="2">The sequence shown here is derived from an EMBL/GenBank/DDBJ whole genome shotgun (WGS) entry which is preliminary data.</text>
</comment>
<accession>A0A917JC82</accession>
<dbReference type="SUPFAM" id="SSF49344">
    <property type="entry name" value="CBD9-like"/>
    <property type="match status" value="1"/>
</dbReference>
<protein>
    <submittedName>
        <fullName evidence="2">Uncharacterized protein</fullName>
    </submittedName>
</protein>
<evidence type="ECO:0000313" key="3">
    <source>
        <dbReference type="Proteomes" id="UP000662074"/>
    </source>
</evidence>
<dbReference type="AlphaFoldDB" id="A0A917JC82"/>
<evidence type="ECO:0000256" key="1">
    <source>
        <dbReference type="SAM" id="MobiDB-lite"/>
    </source>
</evidence>
<organism evidence="2 3">
    <name type="scientific">Mucilaginibacter galii</name>
    <dbReference type="NCBI Taxonomy" id="2005073"/>
    <lineage>
        <taxon>Bacteria</taxon>
        <taxon>Pseudomonadati</taxon>
        <taxon>Bacteroidota</taxon>
        <taxon>Sphingobacteriia</taxon>
        <taxon>Sphingobacteriales</taxon>
        <taxon>Sphingobacteriaceae</taxon>
        <taxon>Mucilaginibacter</taxon>
    </lineage>
</organism>
<dbReference type="EMBL" id="BMDO01000009">
    <property type="protein sequence ID" value="GGI51780.1"/>
    <property type="molecule type" value="Genomic_DNA"/>
</dbReference>
<reference evidence="2" key="1">
    <citation type="journal article" date="2014" name="Int. J. Syst. Evol. Microbiol.">
        <title>Complete genome sequence of Corynebacterium casei LMG S-19264T (=DSM 44701T), isolated from a smear-ripened cheese.</title>
        <authorList>
            <consortium name="US DOE Joint Genome Institute (JGI-PGF)"/>
            <person name="Walter F."/>
            <person name="Albersmeier A."/>
            <person name="Kalinowski J."/>
            <person name="Ruckert C."/>
        </authorList>
    </citation>
    <scope>NUCLEOTIDE SEQUENCE</scope>
    <source>
        <strain evidence="2">CCM 8711</strain>
    </source>
</reference>
<dbReference type="Gene3D" id="2.60.40.1190">
    <property type="match status" value="1"/>
</dbReference>
<name>A0A917JC82_9SPHI</name>
<reference evidence="2" key="2">
    <citation type="submission" date="2020-09" db="EMBL/GenBank/DDBJ databases">
        <authorList>
            <person name="Sun Q."/>
            <person name="Sedlacek I."/>
        </authorList>
    </citation>
    <scope>NUCLEOTIDE SEQUENCE</scope>
    <source>
        <strain evidence="2">CCM 8711</strain>
    </source>
</reference>